<dbReference type="SMART" id="SM00448">
    <property type="entry name" value="REC"/>
    <property type="match status" value="1"/>
</dbReference>
<evidence type="ECO:0000256" key="3">
    <source>
        <dbReference type="ARBA" id="ARBA00023163"/>
    </source>
</evidence>
<dbReference type="InterPro" id="IPR058245">
    <property type="entry name" value="NreC/VraR/RcsB-like_REC"/>
</dbReference>
<dbReference type="EMBL" id="JAINZW010000002">
    <property type="protein sequence ID" value="MBZ4039122.1"/>
    <property type="molecule type" value="Genomic_DNA"/>
</dbReference>
<dbReference type="Gene3D" id="3.40.50.2300">
    <property type="match status" value="1"/>
</dbReference>
<keyword evidence="2" id="KW-0238">DNA-binding</keyword>
<dbReference type="PANTHER" id="PTHR43214:SF41">
    <property type="entry name" value="NITRATE_NITRITE RESPONSE REGULATOR PROTEIN NARP"/>
    <property type="match status" value="1"/>
</dbReference>
<keyword evidence="4" id="KW-0597">Phosphoprotein</keyword>
<evidence type="ECO:0000259" key="5">
    <source>
        <dbReference type="PROSITE" id="PS50110"/>
    </source>
</evidence>
<feature type="modified residue" description="4-aspartylphosphate" evidence="4">
    <location>
        <position position="54"/>
    </location>
</feature>
<protein>
    <submittedName>
        <fullName evidence="6">Response regulator transcription factor</fullName>
    </submittedName>
</protein>
<dbReference type="InterPro" id="IPR011006">
    <property type="entry name" value="CheY-like_superfamily"/>
</dbReference>
<dbReference type="RefSeq" id="WP_223675382.1">
    <property type="nucleotide sequence ID" value="NZ_JAINZW010000002.1"/>
</dbReference>
<dbReference type="CDD" id="cd17535">
    <property type="entry name" value="REC_NarL-like"/>
    <property type="match status" value="1"/>
</dbReference>
<evidence type="ECO:0000256" key="2">
    <source>
        <dbReference type="ARBA" id="ARBA00023125"/>
    </source>
</evidence>
<name>A0ABS7T5I3_9GAMM</name>
<dbReference type="InterPro" id="IPR039420">
    <property type="entry name" value="WalR-like"/>
</dbReference>
<reference evidence="6 7" key="1">
    <citation type="submission" date="2021-09" db="EMBL/GenBank/DDBJ databases">
        <title>Lysobacter sp. 13A isolated from the river sediment.</title>
        <authorList>
            <person name="Liu H."/>
            <person name="Li S."/>
            <person name="Mao S."/>
        </authorList>
    </citation>
    <scope>NUCLEOTIDE SEQUENCE [LARGE SCALE GENOMIC DNA]</scope>
    <source>
        <strain evidence="6 7">13A</strain>
    </source>
</reference>
<keyword evidence="1" id="KW-0805">Transcription regulation</keyword>
<keyword evidence="7" id="KW-1185">Reference proteome</keyword>
<dbReference type="Pfam" id="PF00072">
    <property type="entry name" value="Response_reg"/>
    <property type="match status" value="1"/>
</dbReference>
<evidence type="ECO:0000313" key="6">
    <source>
        <dbReference type="EMBL" id="MBZ4039122.1"/>
    </source>
</evidence>
<dbReference type="Proteomes" id="UP001430954">
    <property type="component" value="Unassembled WGS sequence"/>
</dbReference>
<keyword evidence="3" id="KW-0804">Transcription</keyword>
<proteinExistence type="predicted"/>
<evidence type="ECO:0000256" key="4">
    <source>
        <dbReference type="PROSITE-ProRule" id="PRU00169"/>
    </source>
</evidence>
<dbReference type="InterPro" id="IPR001789">
    <property type="entry name" value="Sig_transdc_resp-reg_receiver"/>
</dbReference>
<dbReference type="PROSITE" id="PS50110">
    <property type="entry name" value="RESPONSE_REGULATORY"/>
    <property type="match status" value="1"/>
</dbReference>
<comment type="caution">
    <text evidence="6">The sequence shown here is derived from an EMBL/GenBank/DDBJ whole genome shotgun (WGS) entry which is preliminary data.</text>
</comment>
<accession>A0ABS7T5I3</accession>
<evidence type="ECO:0000313" key="7">
    <source>
        <dbReference type="Proteomes" id="UP001430954"/>
    </source>
</evidence>
<dbReference type="SUPFAM" id="SSF52172">
    <property type="entry name" value="CheY-like"/>
    <property type="match status" value="1"/>
</dbReference>
<sequence>MTRSRILIAEDQPEVADQIEQLLLADFDVIGVFPDGVALVEASRSLAPDVVVTDIAMPNLNGLDAVHQVRVLHPDVRVVYVSVHDDPSLVERALRAGPCAYVLKSDAGEDLIRAVRAVLRGETFLSDSIAQADRRATP</sequence>
<organism evidence="6 7">
    <name type="scientific">Novilysobacter selenitireducens</name>
    <dbReference type="NCBI Taxonomy" id="2872639"/>
    <lineage>
        <taxon>Bacteria</taxon>
        <taxon>Pseudomonadati</taxon>
        <taxon>Pseudomonadota</taxon>
        <taxon>Gammaproteobacteria</taxon>
        <taxon>Lysobacterales</taxon>
        <taxon>Lysobacteraceae</taxon>
        <taxon>Novilysobacter</taxon>
    </lineage>
</organism>
<gene>
    <name evidence="6" type="ORF">K6753_06195</name>
</gene>
<evidence type="ECO:0000256" key="1">
    <source>
        <dbReference type="ARBA" id="ARBA00023015"/>
    </source>
</evidence>
<dbReference type="PANTHER" id="PTHR43214">
    <property type="entry name" value="TWO-COMPONENT RESPONSE REGULATOR"/>
    <property type="match status" value="1"/>
</dbReference>
<feature type="domain" description="Response regulatory" evidence="5">
    <location>
        <begin position="5"/>
        <end position="119"/>
    </location>
</feature>